<protein>
    <submittedName>
        <fullName evidence="1">Phage major capsid protein E</fullName>
    </submittedName>
</protein>
<dbReference type="Pfam" id="PF03864">
    <property type="entry name" value="Phage_cap_E"/>
    <property type="match status" value="1"/>
</dbReference>
<dbReference type="STRING" id="561720.SAMN06275492_15711"/>
<dbReference type="RefSeq" id="WP_085545719.1">
    <property type="nucleotide sequence ID" value="NZ_FXBB01000057.1"/>
</dbReference>
<dbReference type="Proteomes" id="UP000193355">
    <property type="component" value="Unassembled WGS sequence"/>
</dbReference>
<dbReference type="OrthoDB" id="1269635at2"/>
<dbReference type="AlphaFoldDB" id="A0A1X7LD02"/>
<evidence type="ECO:0000313" key="2">
    <source>
        <dbReference type="Proteomes" id="UP000193355"/>
    </source>
</evidence>
<keyword evidence="2" id="KW-1185">Reference proteome</keyword>
<sequence length="354" mass="38233">MDPLDLYTPATLTHSINRIKPENLYLTKVLGQGTSIKAPTEAAMFDLEHGRRDMAPMGHNGDPAAKVDLAEGYKTYTVTPPQIFLEDKIKASEVAGRRMAGQSPLTVGSGNSDGVVAAFNDMIAKKQQNLKRAISRRVEWMFSQILGTGKIEYMEDSNGRPFSLDFGVPAGNKFSISEKWDASSSAGDPIVQFPQLQRTFAEQNGVNPTVILAGRGAADAFRGNPNVKSWLKSAGVQMLQISQGNKEDLVTPIAQIPGVGTMVEYSATYPADGTGVATPYIPEDCVILTHPSLWEMHYGAISDFDLGENPLAMVELYSKIKVSPDGKTKSLFAESHPLPVLTSDTGIMVVKVIG</sequence>
<reference evidence="2" key="1">
    <citation type="submission" date="2017-04" db="EMBL/GenBank/DDBJ databases">
        <authorList>
            <person name="Varghese N."/>
            <person name="Submissions S."/>
        </authorList>
    </citation>
    <scope>NUCLEOTIDE SEQUENCE [LARGE SCALE GENOMIC DNA]</scope>
    <source>
        <strain evidence="2">USBA 82</strain>
    </source>
</reference>
<proteinExistence type="predicted"/>
<evidence type="ECO:0000313" key="1">
    <source>
        <dbReference type="EMBL" id="SMG51721.1"/>
    </source>
</evidence>
<dbReference type="Gene3D" id="3.30.1930.10">
    <property type="entry name" value="capsid protein of prophage domain"/>
    <property type="match status" value="1"/>
</dbReference>
<name>A0A1X7LD02_9BACT</name>
<accession>A0A1X7LD02</accession>
<dbReference type="Gene3D" id="3.15.30.10">
    <property type="entry name" value="putative capsid protein of prophage domain like"/>
    <property type="match status" value="1"/>
</dbReference>
<gene>
    <name evidence="1" type="ORF">SAMN06275492_15711</name>
</gene>
<dbReference type="EMBL" id="FXBB01000057">
    <property type="protein sequence ID" value="SMG51721.1"/>
    <property type="molecule type" value="Genomic_DNA"/>
</dbReference>
<dbReference type="InterPro" id="IPR005564">
    <property type="entry name" value="Major_capsid_GpE"/>
</dbReference>
<organism evidence="1 2">
    <name type="scientific">Dethiosulfovibrio salsuginis</name>
    <dbReference type="NCBI Taxonomy" id="561720"/>
    <lineage>
        <taxon>Bacteria</taxon>
        <taxon>Thermotogati</taxon>
        <taxon>Synergistota</taxon>
        <taxon>Synergistia</taxon>
        <taxon>Synergistales</taxon>
        <taxon>Dethiosulfovibrionaceae</taxon>
        <taxon>Dethiosulfovibrio</taxon>
    </lineage>
</organism>